<dbReference type="InterPro" id="IPR028871">
    <property type="entry name" value="BlueCu_1_BS"/>
</dbReference>
<accession>A0AAE3FTA4</accession>
<keyword evidence="4" id="KW-0249">Electron transport</keyword>
<dbReference type="GO" id="GO:0016020">
    <property type="term" value="C:membrane"/>
    <property type="evidence" value="ECO:0007669"/>
    <property type="project" value="UniProtKB-SubCell"/>
</dbReference>
<comment type="cofactor">
    <cofactor evidence="7">
        <name>Cu(2+)</name>
        <dbReference type="ChEBI" id="CHEBI:29036"/>
    </cofactor>
    <text evidence="7">The crystal structure with reduced Cu(1+) has also been determined.</text>
</comment>
<comment type="subcellular location">
    <subcellularLocation>
        <location evidence="1">Membrane</location>
    </subcellularLocation>
</comment>
<dbReference type="GO" id="GO:0009055">
    <property type="term" value="F:electron transfer activity"/>
    <property type="evidence" value="ECO:0007669"/>
    <property type="project" value="InterPro"/>
</dbReference>
<dbReference type="PANTHER" id="PTHR34192">
    <property type="entry name" value="PLASTOCYANIN MAJOR ISOFORM, CHLOROPLASTIC-RELATED"/>
    <property type="match status" value="1"/>
</dbReference>
<dbReference type="InterPro" id="IPR006311">
    <property type="entry name" value="TAT_signal"/>
</dbReference>
<keyword evidence="9" id="KW-1133">Transmembrane helix</keyword>
<keyword evidence="12" id="KW-1185">Reference proteome</keyword>
<dbReference type="InterPro" id="IPR002387">
    <property type="entry name" value="Plastocyanin"/>
</dbReference>
<evidence type="ECO:0000256" key="6">
    <source>
        <dbReference type="ARBA" id="ARBA00023136"/>
    </source>
</evidence>
<dbReference type="Gene3D" id="2.60.40.420">
    <property type="entry name" value="Cupredoxins - blue copper proteins"/>
    <property type="match status" value="1"/>
</dbReference>
<dbReference type="PROSITE" id="PS00196">
    <property type="entry name" value="COPPER_BLUE"/>
    <property type="match status" value="1"/>
</dbReference>
<dbReference type="InterPro" id="IPR000923">
    <property type="entry name" value="BlueCu_1"/>
</dbReference>
<evidence type="ECO:0000256" key="4">
    <source>
        <dbReference type="ARBA" id="ARBA00022982"/>
    </source>
</evidence>
<reference evidence="11 12" key="1">
    <citation type="journal article" date="2022" name="Syst. Appl. Microbiol.">
        <title>Natronocalculus amylovorans gen. nov., sp. nov., and Natranaeroarchaeum aerophilus sp. nov., dominant culturable amylolytic natronoarchaea from hypersaline soda lakes in southwestern Siberia.</title>
        <authorList>
            <person name="Sorokin D.Y."/>
            <person name="Elcheninov A.G."/>
            <person name="Khizhniak T.V."/>
            <person name="Koenen M."/>
            <person name="Bale N.J."/>
            <person name="Damste J.S.S."/>
            <person name="Kublanov I.V."/>
        </authorList>
    </citation>
    <scope>NUCLEOTIDE SEQUENCE [LARGE SCALE GENOMIC DNA]</scope>
    <source>
        <strain evidence="11 12">AArc-St1-1</strain>
    </source>
</reference>
<dbReference type="PRINTS" id="PR00157">
    <property type="entry name" value="PLASTOCYANIN"/>
</dbReference>
<dbReference type="SUPFAM" id="SSF49503">
    <property type="entry name" value="Cupredoxins"/>
    <property type="match status" value="1"/>
</dbReference>
<keyword evidence="2" id="KW-0813">Transport</keyword>
<gene>
    <name evidence="11" type="ORF">AArcSt11_14815</name>
</gene>
<keyword evidence="6 9" id="KW-0472">Membrane</keyword>
<keyword evidence="5 7" id="KW-0186">Copper</keyword>
<evidence type="ECO:0000256" key="3">
    <source>
        <dbReference type="ARBA" id="ARBA00022723"/>
    </source>
</evidence>
<dbReference type="InterPro" id="IPR008972">
    <property type="entry name" value="Cupredoxin"/>
</dbReference>
<keyword evidence="9" id="KW-0812">Transmembrane</keyword>
<feature type="transmembrane region" description="Helical" evidence="9">
    <location>
        <begin position="190"/>
        <end position="210"/>
    </location>
</feature>
<dbReference type="Proteomes" id="UP001202674">
    <property type="component" value="Unassembled WGS sequence"/>
</dbReference>
<feature type="binding site" evidence="7">
    <location>
        <position position="148"/>
    </location>
    <ligand>
        <name>Cu cation</name>
        <dbReference type="ChEBI" id="CHEBI:23378"/>
    </ligand>
</feature>
<keyword evidence="3 7" id="KW-0479">Metal-binding</keyword>
<dbReference type="EMBL" id="JAKRVY010000010">
    <property type="protein sequence ID" value="MCL9814928.1"/>
    <property type="molecule type" value="Genomic_DNA"/>
</dbReference>
<organism evidence="11 12">
    <name type="scientific">Natranaeroarchaeum aerophilus</name>
    <dbReference type="NCBI Taxonomy" id="2917711"/>
    <lineage>
        <taxon>Archaea</taxon>
        <taxon>Methanobacteriati</taxon>
        <taxon>Methanobacteriota</taxon>
        <taxon>Stenosarchaea group</taxon>
        <taxon>Halobacteria</taxon>
        <taxon>Halobacteriales</taxon>
        <taxon>Natronoarchaeaceae</taxon>
        <taxon>Natranaeroarchaeum</taxon>
    </lineage>
</organism>
<dbReference type="AlphaFoldDB" id="A0AAE3FTA4"/>
<evidence type="ECO:0000256" key="9">
    <source>
        <dbReference type="SAM" id="Phobius"/>
    </source>
</evidence>
<feature type="binding site" evidence="7">
    <location>
        <position position="156"/>
    </location>
    <ligand>
        <name>Cu cation</name>
        <dbReference type="ChEBI" id="CHEBI:23378"/>
    </ligand>
</feature>
<evidence type="ECO:0000256" key="5">
    <source>
        <dbReference type="ARBA" id="ARBA00023008"/>
    </source>
</evidence>
<feature type="binding site" evidence="7">
    <location>
        <position position="110"/>
    </location>
    <ligand>
        <name>Cu cation</name>
        <dbReference type="ChEBI" id="CHEBI:23378"/>
    </ligand>
</feature>
<dbReference type="PROSITE" id="PS51318">
    <property type="entry name" value="TAT"/>
    <property type="match status" value="1"/>
</dbReference>
<proteinExistence type="predicted"/>
<name>A0AAE3FTA4_9EURY</name>
<feature type="region of interest" description="Disordered" evidence="8">
    <location>
        <begin position="29"/>
        <end position="72"/>
    </location>
</feature>
<sequence length="225" mass="23888">MNRRDFLRTATGASAGAAAVSAVGTTAAADGRDAYSAVSSLQEEDDEENGEEENGAEENGEEANGAAENGDEATTETVIVGPDGNNVFDPDDLTIEPGTTVEFIWESDTHNIAVQSGPDEWEGHEPIEDTGFEHEHTFQEEGTYEYVCEPHVAAGMDATLTVTEDAGGAAAQGPTEVDPHAIGVPVQKHFIGMATFAAIFVTFVFTFYVLKYGESANTSYPNKKD</sequence>
<protein>
    <submittedName>
        <fullName evidence="11">Plastocyanin/azurin family copper-binding protein</fullName>
    </submittedName>
</protein>
<evidence type="ECO:0000313" key="11">
    <source>
        <dbReference type="EMBL" id="MCL9814928.1"/>
    </source>
</evidence>
<evidence type="ECO:0000256" key="1">
    <source>
        <dbReference type="ARBA" id="ARBA00004370"/>
    </source>
</evidence>
<evidence type="ECO:0000256" key="8">
    <source>
        <dbReference type="SAM" id="MobiDB-lite"/>
    </source>
</evidence>
<dbReference type="PANTHER" id="PTHR34192:SF10">
    <property type="entry name" value="PLASTOCYANIN MAJOR ISOFORM, CHLOROPLASTIC-RELATED"/>
    <property type="match status" value="1"/>
</dbReference>
<feature type="compositionally biased region" description="Acidic residues" evidence="8">
    <location>
        <begin position="42"/>
        <end position="61"/>
    </location>
</feature>
<dbReference type="RefSeq" id="WP_250598221.1">
    <property type="nucleotide sequence ID" value="NZ_JAKRVY010000010.1"/>
</dbReference>
<evidence type="ECO:0000256" key="2">
    <source>
        <dbReference type="ARBA" id="ARBA00022448"/>
    </source>
</evidence>
<evidence type="ECO:0000256" key="7">
    <source>
        <dbReference type="PIRSR" id="PIRSR602387-1"/>
    </source>
</evidence>
<dbReference type="GO" id="GO:0005507">
    <property type="term" value="F:copper ion binding"/>
    <property type="evidence" value="ECO:0007669"/>
    <property type="project" value="InterPro"/>
</dbReference>
<dbReference type="Pfam" id="PF00127">
    <property type="entry name" value="Copper-bind"/>
    <property type="match status" value="1"/>
</dbReference>
<feature type="binding site" evidence="7">
    <location>
        <position position="151"/>
    </location>
    <ligand>
        <name>Cu cation</name>
        <dbReference type="ChEBI" id="CHEBI:23378"/>
    </ligand>
</feature>
<evidence type="ECO:0000259" key="10">
    <source>
        <dbReference type="Pfam" id="PF00127"/>
    </source>
</evidence>
<evidence type="ECO:0000313" key="12">
    <source>
        <dbReference type="Proteomes" id="UP001202674"/>
    </source>
</evidence>
<comment type="caution">
    <text evidence="11">The sequence shown here is derived from an EMBL/GenBank/DDBJ whole genome shotgun (WGS) entry which is preliminary data.</text>
</comment>
<feature type="domain" description="Blue (type 1) copper" evidence="10">
    <location>
        <begin position="81"/>
        <end position="162"/>
    </location>
</feature>